<dbReference type="OrthoDB" id="9789605at2"/>
<dbReference type="EMBL" id="SEWE01000009">
    <property type="protein sequence ID" value="RYU81548.1"/>
    <property type="molecule type" value="Genomic_DNA"/>
</dbReference>
<dbReference type="RefSeq" id="WP_129920234.1">
    <property type="nucleotide sequence ID" value="NZ_SEWE01000009.1"/>
</dbReference>
<gene>
    <name evidence="4" type="ORF">EWM57_06005</name>
</gene>
<evidence type="ECO:0000313" key="5">
    <source>
        <dbReference type="Proteomes" id="UP000294155"/>
    </source>
</evidence>
<dbReference type="InterPro" id="IPR016181">
    <property type="entry name" value="Acyl_CoA_acyltransferase"/>
</dbReference>
<reference evidence="4 5" key="1">
    <citation type="submission" date="2019-02" db="EMBL/GenBank/DDBJ databases">
        <title>Bacterial novel species isolated from soil.</title>
        <authorList>
            <person name="Jung H.-Y."/>
        </authorList>
    </citation>
    <scope>NUCLEOTIDE SEQUENCE [LARGE SCALE GENOMIC DNA]</scope>
    <source>
        <strain evidence="4 5">1-3-3-3</strain>
    </source>
</reference>
<dbReference type="PROSITE" id="PS51186">
    <property type="entry name" value="GNAT"/>
    <property type="match status" value="1"/>
</dbReference>
<evidence type="ECO:0000256" key="1">
    <source>
        <dbReference type="ARBA" id="ARBA00022679"/>
    </source>
</evidence>
<evidence type="ECO:0000313" key="4">
    <source>
        <dbReference type="EMBL" id="RYU81548.1"/>
    </source>
</evidence>
<feature type="domain" description="N-acetyltransferase" evidence="3">
    <location>
        <begin position="2"/>
        <end position="154"/>
    </location>
</feature>
<name>A0A4Q5LDB3_9BACT</name>
<dbReference type="AlphaFoldDB" id="A0A4Q5LDB3"/>
<keyword evidence="2" id="KW-0012">Acyltransferase</keyword>
<dbReference type="GO" id="GO:0016747">
    <property type="term" value="F:acyltransferase activity, transferring groups other than amino-acyl groups"/>
    <property type="evidence" value="ECO:0007669"/>
    <property type="project" value="InterPro"/>
</dbReference>
<dbReference type="InterPro" id="IPR000182">
    <property type="entry name" value="GNAT_dom"/>
</dbReference>
<proteinExistence type="predicted"/>
<dbReference type="Pfam" id="PF00583">
    <property type="entry name" value="Acetyltransf_1"/>
    <property type="match status" value="1"/>
</dbReference>
<keyword evidence="5" id="KW-1185">Reference proteome</keyword>
<accession>A0A4Q5LDB3</accession>
<organism evidence="4 5">
    <name type="scientific">Hymenobacter persicinus</name>
    <dbReference type="NCBI Taxonomy" id="2025506"/>
    <lineage>
        <taxon>Bacteria</taxon>
        <taxon>Pseudomonadati</taxon>
        <taxon>Bacteroidota</taxon>
        <taxon>Cytophagia</taxon>
        <taxon>Cytophagales</taxon>
        <taxon>Hymenobacteraceae</taxon>
        <taxon>Hymenobacter</taxon>
    </lineage>
</organism>
<dbReference type="CDD" id="cd04301">
    <property type="entry name" value="NAT_SF"/>
    <property type="match status" value="1"/>
</dbReference>
<sequence length="154" mass="17795">MLTLRPVEANDQPFIAQLYGSTREAEFQHLVWPEAQKQAFLTMQLRAQTTDYASRYPDASHQLILHQEHPVGRLYRWESGAEVRIIDISLLPEFQGQGIGRRILTDVLESARRQQLAVTLHVAHGNPAKRLYESLGFYQVRDTGTSYFMEWRPA</sequence>
<evidence type="ECO:0000259" key="3">
    <source>
        <dbReference type="PROSITE" id="PS51186"/>
    </source>
</evidence>
<dbReference type="Proteomes" id="UP000294155">
    <property type="component" value="Unassembled WGS sequence"/>
</dbReference>
<dbReference type="Gene3D" id="3.40.630.30">
    <property type="match status" value="1"/>
</dbReference>
<dbReference type="SUPFAM" id="SSF55729">
    <property type="entry name" value="Acyl-CoA N-acyltransferases (Nat)"/>
    <property type="match status" value="1"/>
</dbReference>
<dbReference type="InterPro" id="IPR050680">
    <property type="entry name" value="YpeA/RimI_acetyltransf"/>
</dbReference>
<evidence type="ECO:0000256" key="2">
    <source>
        <dbReference type="ARBA" id="ARBA00023315"/>
    </source>
</evidence>
<dbReference type="PANTHER" id="PTHR43420">
    <property type="entry name" value="ACETYLTRANSFERASE"/>
    <property type="match status" value="1"/>
</dbReference>
<comment type="caution">
    <text evidence="4">The sequence shown here is derived from an EMBL/GenBank/DDBJ whole genome shotgun (WGS) entry which is preliminary data.</text>
</comment>
<keyword evidence="1 4" id="KW-0808">Transferase</keyword>
<protein>
    <submittedName>
        <fullName evidence="4">N-acetyltransferase</fullName>
    </submittedName>
</protein>